<evidence type="ECO:0008006" key="4">
    <source>
        <dbReference type="Google" id="ProtNLM"/>
    </source>
</evidence>
<dbReference type="PROSITE" id="PS51257">
    <property type="entry name" value="PROKAR_LIPOPROTEIN"/>
    <property type="match status" value="1"/>
</dbReference>
<feature type="compositionally biased region" description="Low complexity" evidence="1">
    <location>
        <begin position="95"/>
        <end position="114"/>
    </location>
</feature>
<dbReference type="OrthoDB" id="2665860at2"/>
<feature type="region of interest" description="Disordered" evidence="1">
    <location>
        <begin position="30"/>
        <end position="52"/>
    </location>
</feature>
<dbReference type="EMBL" id="RXHU01000027">
    <property type="protein sequence ID" value="RTE09736.1"/>
    <property type="molecule type" value="Genomic_DNA"/>
</dbReference>
<evidence type="ECO:0000313" key="3">
    <source>
        <dbReference type="Proteomes" id="UP000276128"/>
    </source>
</evidence>
<protein>
    <recommendedName>
        <fullName evidence="4">Lipoprotein</fullName>
    </recommendedName>
</protein>
<gene>
    <name evidence="2" type="ORF">EJQ19_10850</name>
</gene>
<proteinExistence type="predicted"/>
<sequence>MLIYRAGKFAVVGVLVMVLSACSLFGGKAKQDEEAAKQKEQQTKAQSTGDQSIINQELKKQYDMYHEILKYRLDQQANMAKQTEERYKKLKEQSSKSSNQSNDKSKDTSSSSSDDTTKKDSEDESYSDN</sequence>
<accession>A0A430JFD8</accession>
<comment type="caution">
    <text evidence="2">The sequence shown here is derived from an EMBL/GenBank/DDBJ whole genome shotgun (WGS) entry which is preliminary data.</text>
</comment>
<keyword evidence="3" id="KW-1185">Reference proteome</keyword>
<evidence type="ECO:0000313" key="2">
    <source>
        <dbReference type="EMBL" id="RTE09736.1"/>
    </source>
</evidence>
<feature type="region of interest" description="Disordered" evidence="1">
    <location>
        <begin position="80"/>
        <end position="129"/>
    </location>
</feature>
<evidence type="ECO:0000256" key="1">
    <source>
        <dbReference type="SAM" id="MobiDB-lite"/>
    </source>
</evidence>
<dbReference type="RefSeq" id="WP_126141231.1">
    <property type="nucleotide sequence ID" value="NZ_RXHU01000027.1"/>
</dbReference>
<dbReference type="AlphaFoldDB" id="A0A430JFD8"/>
<name>A0A430JFD8_9BACL</name>
<feature type="compositionally biased region" description="Basic and acidic residues" evidence="1">
    <location>
        <begin position="30"/>
        <end position="42"/>
    </location>
</feature>
<reference evidence="2 3" key="1">
    <citation type="submission" date="2018-12" db="EMBL/GenBank/DDBJ databases">
        <title>Bacillus ochoae sp. nov., Paenibacillus whitsoniae sp. nov., Paenibacillus spiritus sp. nov. Isolated from the Mars Exploration Rover during spacecraft assembly.</title>
        <authorList>
            <person name="Seuylemezian A."/>
            <person name="Vaishampayan P."/>
        </authorList>
    </citation>
    <scope>NUCLEOTIDE SEQUENCE [LARGE SCALE GENOMIC DNA]</scope>
    <source>
        <strain evidence="2 3">MER 54</strain>
    </source>
</reference>
<dbReference type="Proteomes" id="UP000276128">
    <property type="component" value="Unassembled WGS sequence"/>
</dbReference>
<organism evidence="2 3">
    <name type="scientific">Paenibacillus whitsoniae</name>
    <dbReference type="NCBI Taxonomy" id="2496558"/>
    <lineage>
        <taxon>Bacteria</taxon>
        <taxon>Bacillati</taxon>
        <taxon>Bacillota</taxon>
        <taxon>Bacilli</taxon>
        <taxon>Bacillales</taxon>
        <taxon>Paenibacillaceae</taxon>
        <taxon>Paenibacillus</taxon>
    </lineage>
</organism>
<feature type="compositionally biased region" description="Basic and acidic residues" evidence="1">
    <location>
        <begin position="82"/>
        <end position="94"/>
    </location>
</feature>